<dbReference type="Pfam" id="PF12840">
    <property type="entry name" value="HTH_20"/>
    <property type="match status" value="1"/>
</dbReference>
<dbReference type="Gene3D" id="1.10.10.10">
    <property type="entry name" value="Winged helix-like DNA-binding domain superfamily/Winged helix DNA-binding domain"/>
    <property type="match status" value="1"/>
</dbReference>
<dbReference type="AlphaFoldDB" id="A0A0B4CZB6"/>
<gene>
    <name evidence="5" type="ORF">RM52_10230</name>
</gene>
<evidence type="ECO:0000313" key="5">
    <source>
        <dbReference type="EMBL" id="KIC57390.1"/>
    </source>
</evidence>
<dbReference type="InterPro" id="IPR036390">
    <property type="entry name" value="WH_DNA-bd_sf"/>
</dbReference>
<dbReference type="PANTHER" id="PTHR43428">
    <property type="entry name" value="ARSENATE REDUCTASE"/>
    <property type="match status" value="1"/>
</dbReference>
<evidence type="ECO:0000259" key="4">
    <source>
        <dbReference type="SMART" id="SM00418"/>
    </source>
</evidence>
<dbReference type="InterPro" id="IPR023485">
    <property type="entry name" value="Ptyr_pPase"/>
</dbReference>
<dbReference type="GO" id="GO:0003700">
    <property type="term" value="F:DNA-binding transcription factor activity"/>
    <property type="evidence" value="ECO:0007669"/>
    <property type="project" value="InterPro"/>
</dbReference>
<feature type="domain" description="HTH arsR-type" evidence="4">
    <location>
        <begin position="14"/>
        <end position="95"/>
    </location>
</feature>
<organism evidence="5 6">
    <name type="scientific">Microbacterium hominis</name>
    <dbReference type="NCBI Taxonomy" id="162426"/>
    <lineage>
        <taxon>Bacteria</taxon>
        <taxon>Bacillati</taxon>
        <taxon>Actinomycetota</taxon>
        <taxon>Actinomycetes</taxon>
        <taxon>Micrococcales</taxon>
        <taxon>Microbacteriaceae</taxon>
        <taxon>Microbacterium</taxon>
    </lineage>
</organism>
<evidence type="ECO:0000259" key="2">
    <source>
        <dbReference type="SMART" id="SM00226"/>
    </source>
</evidence>
<comment type="caution">
    <text evidence="5">The sequence shown here is derived from an EMBL/GenBank/DDBJ whole genome shotgun (WGS) entry which is preliminary data.</text>
</comment>
<dbReference type="PANTHER" id="PTHR43428:SF1">
    <property type="entry name" value="ARSENATE REDUCTASE"/>
    <property type="match status" value="1"/>
</dbReference>
<keyword evidence="1" id="KW-0059">Arsenical resistance</keyword>
<name>A0A0B4CZB6_9MICO</name>
<sequence length="224" mass="24204">MNSERIFSVEERARKHAALADPARLRILDVLTYGDLSPTELREELGVPSNLLAHHLNVLEREGIITRGRSEGDKRRSYVRLVPDALTGLGSFAAAGAERVVFVCSANSARSQLAEALWNTVSPVPAQSAGTHPAYRVAPGAIATAARHGLDLTGAVPRLVDDLDTEGAFIITVCDRAHEEYPSGTVHWSVPDPVRIGTDAAFEAAFDDLRRRVDQLAPRILALA</sequence>
<dbReference type="InterPro" id="IPR000835">
    <property type="entry name" value="HTH_MarR-typ"/>
</dbReference>
<dbReference type="InterPro" id="IPR036196">
    <property type="entry name" value="Ptyr_pPase_sf"/>
</dbReference>
<dbReference type="InterPro" id="IPR011991">
    <property type="entry name" value="ArsR-like_HTH"/>
</dbReference>
<dbReference type="SUPFAM" id="SSF46785">
    <property type="entry name" value="Winged helix' DNA-binding domain"/>
    <property type="match status" value="1"/>
</dbReference>
<dbReference type="SUPFAM" id="SSF52788">
    <property type="entry name" value="Phosphotyrosine protein phosphatases I"/>
    <property type="match status" value="1"/>
</dbReference>
<dbReference type="SMART" id="SM00347">
    <property type="entry name" value="HTH_MARR"/>
    <property type="match status" value="1"/>
</dbReference>
<dbReference type="Gene3D" id="3.40.50.2300">
    <property type="match status" value="1"/>
</dbReference>
<dbReference type="Proteomes" id="UP000031202">
    <property type="component" value="Unassembled WGS sequence"/>
</dbReference>
<evidence type="ECO:0000259" key="3">
    <source>
        <dbReference type="SMART" id="SM00347"/>
    </source>
</evidence>
<accession>A0A0B4CZB6</accession>
<dbReference type="InterPro" id="IPR036388">
    <property type="entry name" value="WH-like_DNA-bd_sf"/>
</dbReference>
<proteinExistence type="predicted"/>
<feature type="domain" description="HTH marR-type" evidence="3">
    <location>
        <begin position="10"/>
        <end position="112"/>
    </location>
</feature>
<dbReference type="CDD" id="cd00090">
    <property type="entry name" value="HTH_ARSR"/>
    <property type="match status" value="1"/>
</dbReference>
<reference evidence="5 6" key="1">
    <citation type="submission" date="2014-12" db="EMBL/GenBank/DDBJ databases">
        <title>Genome sequencing of Microbacterium hominis TPW29.</title>
        <authorList>
            <person name="Tan P.W."/>
            <person name="Chan K.-G."/>
        </authorList>
    </citation>
    <scope>NUCLEOTIDE SEQUENCE [LARGE SCALE GENOMIC DNA]</scope>
    <source>
        <strain evidence="5 6">TPW29</strain>
    </source>
</reference>
<dbReference type="SMART" id="SM00418">
    <property type="entry name" value="HTH_ARSR"/>
    <property type="match status" value="1"/>
</dbReference>
<dbReference type="Pfam" id="PF01451">
    <property type="entry name" value="LMWPc"/>
    <property type="match status" value="1"/>
</dbReference>
<dbReference type="SMART" id="SM00226">
    <property type="entry name" value="LMWPc"/>
    <property type="match status" value="1"/>
</dbReference>
<protein>
    <submittedName>
        <fullName evidence="5">ArsR family transcriptional regulator</fullName>
    </submittedName>
</protein>
<dbReference type="EMBL" id="JWSZ01000012">
    <property type="protein sequence ID" value="KIC57390.1"/>
    <property type="molecule type" value="Genomic_DNA"/>
</dbReference>
<dbReference type="RefSeq" id="WP_039416043.1">
    <property type="nucleotide sequence ID" value="NZ_JWSZ01000012.1"/>
</dbReference>
<feature type="domain" description="Phosphotyrosine protein phosphatase I" evidence="2">
    <location>
        <begin position="98"/>
        <end position="219"/>
    </location>
</feature>
<evidence type="ECO:0000313" key="6">
    <source>
        <dbReference type="Proteomes" id="UP000031202"/>
    </source>
</evidence>
<dbReference type="InterPro" id="IPR001845">
    <property type="entry name" value="HTH_ArsR_DNA-bd_dom"/>
</dbReference>
<dbReference type="GO" id="GO:0046685">
    <property type="term" value="P:response to arsenic-containing substance"/>
    <property type="evidence" value="ECO:0007669"/>
    <property type="project" value="UniProtKB-KW"/>
</dbReference>
<evidence type="ECO:0000256" key="1">
    <source>
        <dbReference type="ARBA" id="ARBA00022849"/>
    </source>
</evidence>